<name>A0A1Y2FY98_9BASI</name>
<dbReference type="PANTHER" id="PTHR31616">
    <property type="entry name" value="TREHALASE"/>
    <property type="match status" value="1"/>
</dbReference>
<evidence type="ECO:0000256" key="6">
    <source>
        <dbReference type="ARBA" id="ARBA00023295"/>
    </source>
</evidence>
<dbReference type="GO" id="GO:0000324">
    <property type="term" value="C:fungal-type vacuole"/>
    <property type="evidence" value="ECO:0007669"/>
    <property type="project" value="TreeGrafter"/>
</dbReference>
<dbReference type="Pfam" id="PF00723">
    <property type="entry name" value="Glyco_hydro_15"/>
    <property type="match status" value="1"/>
</dbReference>
<evidence type="ECO:0000256" key="5">
    <source>
        <dbReference type="ARBA" id="ARBA00023277"/>
    </source>
</evidence>
<feature type="domain" description="GH15-like" evidence="10">
    <location>
        <begin position="120"/>
        <end position="554"/>
    </location>
</feature>
<comment type="similarity">
    <text evidence="2">Belongs to the glycosyl hydrolase 15 family.</text>
</comment>
<keyword evidence="4" id="KW-0378">Hydrolase</keyword>
<evidence type="ECO:0000256" key="7">
    <source>
        <dbReference type="ARBA" id="ARBA00023326"/>
    </source>
</evidence>
<dbReference type="InParanoid" id="A0A1Y2FY98"/>
<dbReference type="PRINTS" id="PR00736">
    <property type="entry name" value="GLHYDRLASE15"/>
</dbReference>
<dbReference type="EMBL" id="MCGR01000007">
    <property type="protein sequence ID" value="ORY88998.1"/>
    <property type="molecule type" value="Genomic_DNA"/>
</dbReference>
<evidence type="ECO:0000256" key="4">
    <source>
        <dbReference type="ARBA" id="ARBA00022801"/>
    </source>
</evidence>
<dbReference type="PANTHER" id="PTHR31616:SF9">
    <property type="entry name" value="GLUCOAMYLASE, INTRACELLULAR SPORULATION-SPECIFIC"/>
    <property type="match status" value="1"/>
</dbReference>
<dbReference type="AlphaFoldDB" id="A0A1Y2FY98"/>
<keyword evidence="7" id="KW-0624">Polysaccharide degradation</keyword>
<keyword evidence="6 11" id="KW-0326">Glycosidase</keyword>
<evidence type="ECO:0000259" key="10">
    <source>
        <dbReference type="Pfam" id="PF00723"/>
    </source>
</evidence>
<dbReference type="FunCoup" id="A0A1Y2FY98">
    <property type="interactions" value="42"/>
</dbReference>
<proteinExistence type="inferred from homology"/>
<comment type="catalytic activity">
    <reaction evidence="1">
        <text>Hydrolysis of terminal (1-&gt;4)-linked alpha-D-glucose residues successively from non-reducing ends of the chains with release of beta-D-glucose.</text>
        <dbReference type="EC" id="3.2.1.3"/>
    </reaction>
</comment>
<evidence type="ECO:0000256" key="1">
    <source>
        <dbReference type="ARBA" id="ARBA00001863"/>
    </source>
</evidence>
<evidence type="ECO:0000256" key="8">
    <source>
        <dbReference type="ARBA" id="ARBA00033442"/>
    </source>
</evidence>
<dbReference type="SUPFAM" id="SSF48208">
    <property type="entry name" value="Six-hairpin glycosidases"/>
    <property type="match status" value="1"/>
</dbReference>
<accession>A0A1Y2FY98</accession>
<dbReference type="Proteomes" id="UP000193467">
    <property type="component" value="Unassembled WGS sequence"/>
</dbReference>
<dbReference type="InterPro" id="IPR012341">
    <property type="entry name" value="6hp_glycosidase-like_sf"/>
</dbReference>
<dbReference type="InterPro" id="IPR000165">
    <property type="entry name" value="Glucoamylase"/>
</dbReference>
<dbReference type="InterPro" id="IPR008928">
    <property type="entry name" value="6-hairpin_glycosidase_sf"/>
</dbReference>
<organism evidence="11 12">
    <name type="scientific">Leucosporidium creatinivorum</name>
    <dbReference type="NCBI Taxonomy" id="106004"/>
    <lineage>
        <taxon>Eukaryota</taxon>
        <taxon>Fungi</taxon>
        <taxon>Dikarya</taxon>
        <taxon>Basidiomycota</taxon>
        <taxon>Pucciniomycotina</taxon>
        <taxon>Microbotryomycetes</taxon>
        <taxon>Leucosporidiales</taxon>
        <taxon>Leucosporidium</taxon>
    </lineage>
</organism>
<protein>
    <recommendedName>
        <fullName evidence="3">glucan 1,4-alpha-glucosidase</fullName>
        <ecNumber evidence="3">3.2.1.3</ecNumber>
    </recommendedName>
    <alternativeName>
        <fullName evidence="9">1,4-alpha-D-glucan glucohydrolase</fullName>
    </alternativeName>
    <alternativeName>
        <fullName evidence="8">Glucan 1,4-alpha-glucosidase</fullName>
    </alternativeName>
</protein>
<dbReference type="STRING" id="106004.A0A1Y2FY98"/>
<dbReference type="InterPro" id="IPR011613">
    <property type="entry name" value="GH15-like"/>
</dbReference>
<gene>
    <name evidence="11" type="ORF">BCR35DRAFT_300761</name>
</gene>
<keyword evidence="12" id="KW-1185">Reference proteome</keyword>
<comment type="caution">
    <text evidence="11">The sequence shown here is derived from an EMBL/GenBank/DDBJ whole genome shotgun (WGS) entry which is preliminary data.</text>
</comment>
<dbReference type="EC" id="3.2.1.3" evidence="3"/>
<evidence type="ECO:0000313" key="12">
    <source>
        <dbReference type="Proteomes" id="UP000193467"/>
    </source>
</evidence>
<evidence type="ECO:0000256" key="3">
    <source>
        <dbReference type="ARBA" id="ARBA00012593"/>
    </source>
</evidence>
<keyword evidence="5" id="KW-0119">Carbohydrate metabolism</keyword>
<sequence>MAPKAGRPAAPVVSDGPSWKVQLLLVGSLLAAALATISVTSNLDRFNYISSYPSRFTYQQLPNDLIELASFLTPQPIHLLYHNLQTSYRQFTEQDVRSLNLDRFLVKEEQYAWDRLLDNVHPPGTSKGCVVASPSREKPDYWYSWTRDSALVMKTVIQRFIAGDKKLQGTVDDYIVGVREMQHKKTVIGDFHTGGLGEVKYYVNNEPFSGEWGRPQNDGPALRVITLVEYAHFQLDHGDEKDKRFVKEVLYDGRFPTESVIKGDLEHIAHRWSEPGYDLWEEVQGQHFYTLLAIHSALLHGSSLAIRLADPLAAEFYSAQASLISHRLDEFWSPSKGIIRVSLNHTKGRVSEENARVGDDTYGKGSELDTATLLAVLHSGKGTKWEQNAKVLATLDRLIEAFGPLYPINSQLPTTVSSAVGLGRYPEDVYDGIGISQGHPWYLCTLSAAELLYRSSSLLLNQPEPLVITDLSRAWFGRFIPLGLGGKETTLKAGGKEVKKIVEGQRKLADGFVGVVKEFARRNGSLNEQFHRETGVGRGARDLTWSYAAFITAAQARRL</sequence>
<dbReference type="GO" id="GO:0000272">
    <property type="term" value="P:polysaccharide catabolic process"/>
    <property type="evidence" value="ECO:0007669"/>
    <property type="project" value="UniProtKB-KW"/>
</dbReference>
<evidence type="ECO:0000256" key="2">
    <source>
        <dbReference type="ARBA" id="ARBA00006188"/>
    </source>
</evidence>
<dbReference type="Gene3D" id="1.50.10.10">
    <property type="match status" value="1"/>
</dbReference>
<evidence type="ECO:0000313" key="11">
    <source>
        <dbReference type="EMBL" id="ORY88998.1"/>
    </source>
</evidence>
<dbReference type="OrthoDB" id="6123450at2759"/>
<reference evidence="11 12" key="1">
    <citation type="submission" date="2016-07" db="EMBL/GenBank/DDBJ databases">
        <title>Pervasive Adenine N6-methylation of Active Genes in Fungi.</title>
        <authorList>
            <consortium name="DOE Joint Genome Institute"/>
            <person name="Mondo S.J."/>
            <person name="Dannebaum R.O."/>
            <person name="Kuo R.C."/>
            <person name="Labutti K."/>
            <person name="Haridas S."/>
            <person name="Kuo A."/>
            <person name="Salamov A."/>
            <person name="Ahrendt S.R."/>
            <person name="Lipzen A."/>
            <person name="Sullivan W."/>
            <person name="Andreopoulos W.B."/>
            <person name="Clum A."/>
            <person name="Lindquist E."/>
            <person name="Daum C."/>
            <person name="Ramamoorthy G.K."/>
            <person name="Gryganskyi A."/>
            <person name="Culley D."/>
            <person name="Magnuson J.K."/>
            <person name="James T.Y."/>
            <person name="O'Malley M.A."/>
            <person name="Stajich J.E."/>
            <person name="Spatafora J.W."/>
            <person name="Visel A."/>
            <person name="Grigoriev I.V."/>
        </authorList>
    </citation>
    <scope>NUCLEOTIDE SEQUENCE [LARGE SCALE GENOMIC DNA]</scope>
    <source>
        <strain evidence="11 12">62-1032</strain>
    </source>
</reference>
<dbReference type="GO" id="GO:0004339">
    <property type="term" value="F:glucan 1,4-alpha-glucosidase activity"/>
    <property type="evidence" value="ECO:0007669"/>
    <property type="project" value="UniProtKB-EC"/>
</dbReference>
<evidence type="ECO:0000256" key="9">
    <source>
        <dbReference type="ARBA" id="ARBA00033473"/>
    </source>
</evidence>